<accession>A0A4R4K9H5</accession>
<organism evidence="4 5">
    <name type="scientific">Arundinibacter roseus</name>
    <dbReference type="NCBI Taxonomy" id="2070510"/>
    <lineage>
        <taxon>Bacteria</taxon>
        <taxon>Pseudomonadati</taxon>
        <taxon>Bacteroidota</taxon>
        <taxon>Cytophagia</taxon>
        <taxon>Cytophagales</taxon>
        <taxon>Spirosomataceae</taxon>
        <taxon>Arundinibacter</taxon>
    </lineage>
</organism>
<dbReference type="GO" id="GO:0005975">
    <property type="term" value="P:carbohydrate metabolic process"/>
    <property type="evidence" value="ECO:0007669"/>
    <property type="project" value="InterPro"/>
</dbReference>
<dbReference type="InterPro" id="IPR011330">
    <property type="entry name" value="Glyco_hydro/deAcase_b/a-brl"/>
</dbReference>
<keyword evidence="2" id="KW-0378">Hydrolase</keyword>
<dbReference type="Gene3D" id="3.20.20.370">
    <property type="entry name" value="Glycoside hydrolase/deacetylase"/>
    <property type="match status" value="1"/>
</dbReference>
<dbReference type="RefSeq" id="WP_132118011.1">
    <property type="nucleotide sequence ID" value="NZ_SMJU01000007.1"/>
</dbReference>
<reference evidence="4 5" key="1">
    <citation type="submission" date="2019-02" db="EMBL/GenBank/DDBJ databases">
        <title>Arundinibacter roseus gen. nov., sp. nov., a new member of the family Cytophagaceae.</title>
        <authorList>
            <person name="Szuroczki S."/>
            <person name="Khayer B."/>
            <person name="Sproer C."/>
            <person name="Toumi M."/>
            <person name="Szabo A."/>
            <person name="Felfoldi T."/>
            <person name="Schumann P."/>
            <person name="Toth E."/>
        </authorList>
    </citation>
    <scope>NUCLEOTIDE SEQUENCE [LARGE SCALE GENOMIC DNA]</scope>
    <source>
        <strain evidence="4 5">DMA-k-7a</strain>
    </source>
</reference>
<dbReference type="PROSITE" id="PS51677">
    <property type="entry name" value="NODB"/>
    <property type="match status" value="1"/>
</dbReference>
<evidence type="ECO:0000259" key="3">
    <source>
        <dbReference type="PROSITE" id="PS51677"/>
    </source>
</evidence>
<dbReference type="InterPro" id="IPR002509">
    <property type="entry name" value="NODB_dom"/>
</dbReference>
<keyword evidence="5" id="KW-1185">Reference proteome</keyword>
<evidence type="ECO:0000313" key="5">
    <source>
        <dbReference type="Proteomes" id="UP000295706"/>
    </source>
</evidence>
<dbReference type="GO" id="GO:0016810">
    <property type="term" value="F:hydrolase activity, acting on carbon-nitrogen (but not peptide) bonds"/>
    <property type="evidence" value="ECO:0007669"/>
    <property type="project" value="InterPro"/>
</dbReference>
<proteinExistence type="predicted"/>
<name>A0A4R4K9H5_9BACT</name>
<dbReference type="GO" id="GO:0046872">
    <property type="term" value="F:metal ion binding"/>
    <property type="evidence" value="ECO:0007669"/>
    <property type="project" value="UniProtKB-KW"/>
</dbReference>
<protein>
    <submittedName>
        <fullName evidence="4">Polysaccharide deacetylase family protein</fullName>
    </submittedName>
</protein>
<evidence type="ECO:0000313" key="4">
    <source>
        <dbReference type="EMBL" id="TDB64447.1"/>
    </source>
</evidence>
<keyword evidence="1" id="KW-0479">Metal-binding</keyword>
<dbReference type="PANTHER" id="PTHR10587">
    <property type="entry name" value="GLYCOSYL TRANSFERASE-RELATED"/>
    <property type="match status" value="1"/>
</dbReference>
<feature type="domain" description="NodB homology" evidence="3">
    <location>
        <begin position="28"/>
        <end position="203"/>
    </location>
</feature>
<dbReference type="PANTHER" id="PTHR10587:SF133">
    <property type="entry name" value="CHITIN DEACETYLASE 1-RELATED"/>
    <property type="match status" value="1"/>
</dbReference>
<dbReference type="OrthoDB" id="9812065at2"/>
<dbReference type="Pfam" id="PF01522">
    <property type="entry name" value="Polysacc_deac_1"/>
    <property type="match status" value="1"/>
</dbReference>
<gene>
    <name evidence="4" type="ORF">EZE20_12260</name>
</gene>
<dbReference type="Proteomes" id="UP000295706">
    <property type="component" value="Unassembled WGS sequence"/>
</dbReference>
<dbReference type="EMBL" id="SMJU01000007">
    <property type="protein sequence ID" value="TDB64447.1"/>
    <property type="molecule type" value="Genomic_DNA"/>
</dbReference>
<dbReference type="SUPFAM" id="SSF88713">
    <property type="entry name" value="Glycoside hydrolase/deacetylase"/>
    <property type="match status" value="1"/>
</dbReference>
<dbReference type="GO" id="GO:0016020">
    <property type="term" value="C:membrane"/>
    <property type="evidence" value="ECO:0007669"/>
    <property type="project" value="TreeGrafter"/>
</dbReference>
<evidence type="ECO:0000256" key="1">
    <source>
        <dbReference type="ARBA" id="ARBA00022723"/>
    </source>
</evidence>
<dbReference type="InterPro" id="IPR050248">
    <property type="entry name" value="Polysacc_deacetylase_ArnD"/>
</dbReference>
<dbReference type="AlphaFoldDB" id="A0A4R4K9H5"/>
<evidence type="ECO:0000256" key="2">
    <source>
        <dbReference type="ARBA" id="ARBA00022801"/>
    </source>
</evidence>
<comment type="caution">
    <text evidence="4">The sequence shown here is derived from an EMBL/GenBank/DDBJ whole genome shotgun (WGS) entry which is preliminary data.</text>
</comment>
<sequence>MSFFLHYTPRLLHQLAPRFTWHIPTNEKTIFLTFDDGPIPEVTEFVLDQLNQFDAKATFFCIGDNVRKYTNIFNRILQDGHSAGNHTFNHLKGWSTPDEVYLKNWQECQSILPETRLFRPPYGRITLSQARSLPAETQIIMWDVLSGDFSKEITPENCLHQSIRHTKAGSIVVFHDSHKASENMTYALPRYLEHFKRQGFRFEALPM</sequence>